<evidence type="ECO:0000313" key="2">
    <source>
        <dbReference type="EMBL" id="GCE96256.1"/>
    </source>
</evidence>
<evidence type="ECO:0000256" key="1">
    <source>
        <dbReference type="SAM" id="Phobius"/>
    </source>
</evidence>
<organism evidence="2 3">
    <name type="scientific">Limnospira platensis NIES-46</name>
    <dbReference type="NCBI Taxonomy" id="1236695"/>
    <lineage>
        <taxon>Bacteria</taxon>
        <taxon>Bacillati</taxon>
        <taxon>Cyanobacteriota</taxon>
        <taxon>Cyanophyceae</taxon>
        <taxon>Oscillatoriophycideae</taxon>
        <taxon>Oscillatoriales</taxon>
        <taxon>Sirenicapillariaceae</taxon>
        <taxon>Limnospira</taxon>
    </lineage>
</organism>
<reference evidence="2 3" key="1">
    <citation type="journal article" date="2019" name="J Genomics">
        <title>The Draft Genome of a Hydrogen-producing Cyanobacterium, Arthrospira platensis NIES-46.</title>
        <authorList>
            <person name="Suzuki S."/>
            <person name="Yamaguchi H."/>
            <person name="Kawachi M."/>
        </authorList>
    </citation>
    <scope>NUCLEOTIDE SEQUENCE [LARGE SCALE GENOMIC DNA]</scope>
    <source>
        <strain evidence="2 3">NIES-46</strain>
    </source>
</reference>
<proteinExistence type="predicted"/>
<keyword evidence="3" id="KW-1185">Reference proteome</keyword>
<dbReference type="EMBL" id="BIMW01000177">
    <property type="protein sequence ID" value="GCE96256.1"/>
    <property type="molecule type" value="Genomic_DNA"/>
</dbReference>
<keyword evidence="1" id="KW-1133">Transmembrane helix</keyword>
<gene>
    <name evidence="2" type="ORF">NIES46_43250</name>
</gene>
<keyword evidence="1" id="KW-0472">Membrane</keyword>
<sequence>MFADWLLSTLEVLLGYRRGRWWRWSIALIVLRTVIFGIRLSFPKAIAKDGFAAIYLPRYQIKHHIPSPPLLWVVSGSVVAHPTANGKLEHL</sequence>
<keyword evidence="1" id="KW-0812">Transmembrane</keyword>
<accession>A0A5M3TE78</accession>
<evidence type="ECO:0000313" key="3">
    <source>
        <dbReference type="Proteomes" id="UP000326169"/>
    </source>
</evidence>
<protein>
    <submittedName>
        <fullName evidence="2">Uncharacterized protein</fullName>
    </submittedName>
</protein>
<dbReference type="Proteomes" id="UP000326169">
    <property type="component" value="Unassembled WGS sequence"/>
</dbReference>
<name>A0A5M3TE78_LIMPL</name>
<comment type="caution">
    <text evidence="2">The sequence shown here is derived from an EMBL/GenBank/DDBJ whole genome shotgun (WGS) entry which is preliminary data.</text>
</comment>
<feature type="transmembrane region" description="Helical" evidence="1">
    <location>
        <begin position="20"/>
        <end position="38"/>
    </location>
</feature>